<proteinExistence type="predicted"/>
<evidence type="ECO:0000313" key="1">
    <source>
        <dbReference type="EMBL" id="GAG69262.1"/>
    </source>
</evidence>
<evidence type="ECO:0008006" key="2">
    <source>
        <dbReference type="Google" id="ProtNLM"/>
    </source>
</evidence>
<reference evidence="1" key="1">
    <citation type="journal article" date="2014" name="Front. Microbiol.">
        <title>High frequency of phylogenetically diverse reductive dehalogenase-homologous genes in deep subseafloor sedimentary metagenomes.</title>
        <authorList>
            <person name="Kawai M."/>
            <person name="Futagami T."/>
            <person name="Toyoda A."/>
            <person name="Takaki Y."/>
            <person name="Nishi S."/>
            <person name="Hori S."/>
            <person name="Arai W."/>
            <person name="Tsubouchi T."/>
            <person name="Morono Y."/>
            <person name="Uchiyama I."/>
            <person name="Ito T."/>
            <person name="Fujiyama A."/>
            <person name="Inagaki F."/>
            <person name="Takami H."/>
        </authorList>
    </citation>
    <scope>NUCLEOTIDE SEQUENCE</scope>
    <source>
        <strain evidence="1">Expedition CK06-06</strain>
    </source>
</reference>
<dbReference type="AlphaFoldDB" id="X1AHN8"/>
<name>X1AHN8_9ZZZZ</name>
<accession>X1AHN8</accession>
<comment type="caution">
    <text evidence="1">The sequence shown here is derived from an EMBL/GenBank/DDBJ whole genome shotgun (WGS) entry which is preliminary data.</text>
</comment>
<protein>
    <recommendedName>
        <fullName evidence="2">Poly A polymerase head domain-containing protein</fullName>
    </recommendedName>
</protein>
<dbReference type="EMBL" id="BART01001459">
    <property type="protein sequence ID" value="GAG69262.1"/>
    <property type="molecule type" value="Genomic_DNA"/>
</dbReference>
<sequence>MRNILFDISGKIEKIGSNRVNALYEFKKVADSLKIPFFVVGASARDFILEHCYNIKSPRMTMDINLGVEVADWDEFNKLSEVLLSTGKFSKTRWKQRLLFRDVYIDIVPFGPIAGKDKKISWPSEHEISMSILGFEEAYEYSITIRLSSKPELDIKFPTLSGLALMKIISWKEMYPDRKTDAEDLLFIMKNYEVAGNEERLYGQALSLLEEEDFGLNFSG</sequence>
<organism evidence="1">
    <name type="scientific">marine sediment metagenome</name>
    <dbReference type="NCBI Taxonomy" id="412755"/>
    <lineage>
        <taxon>unclassified sequences</taxon>
        <taxon>metagenomes</taxon>
        <taxon>ecological metagenomes</taxon>
    </lineage>
</organism>
<gene>
    <name evidence="1" type="ORF">S01H4_05133</name>
</gene>